<protein>
    <submittedName>
        <fullName evidence="1">Uncharacterized protein</fullName>
    </submittedName>
</protein>
<dbReference type="EMBL" id="BOQP01000004">
    <property type="protein sequence ID" value="GIM67855.1"/>
    <property type="molecule type" value="Genomic_DNA"/>
</dbReference>
<evidence type="ECO:0000313" key="1">
    <source>
        <dbReference type="EMBL" id="GIM67855.1"/>
    </source>
</evidence>
<gene>
    <name evidence="1" type="ORF">Aco04nite_08140</name>
</gene>
<organism evidence="1 2">
    <name type="scientific">Winogradskya consettensis</name>
    <dbReference type="NCBI Taxonomy" id="113560"/>
    <lineage>
        <taxon>Bacteria</taxon>
        <taxon>Bacillati</taxon>
        <taxon>Actinomycetota</taxon>
        <taxon>Actinomycetes</taxon>
        <taxon>Micromonosporales</taxon>
        <taxon>Micromonosporaceae</taxon>
        <taxon>Winogradskya</taxon>
    </lineage>
</organism>
<dbReference type="RefSeq" id="WP_244875732.1">
    <property type="nucleotide sequence ID" value="NZ_BAAATW010000002.1"/>
</dbReference>
<dbReference type="AlphaFoldDB" id="A0A919VLH7"/>
<dbReference type="Proteomes" id="UP000680865">
    <property type="component" value="Unassembled WGS sequence"/>
</dbReference>
<sequence length="94" mass="10755">MDAAQPFPTRREIDVWITAVLAGTRTRDEADRWAAQWHRASAGGVEDEVAWWALDLLHGIDMPAGPDGTFIHDDDQVRQWLSEFRRRCGLTPLR</sequence>
<proteinExistence type="predicted"/>
<reference evidence="1" key="1">
    <citation type="submission" date="2021-03" db="EMBL/GenBank/DDBJ databases">
        <title>Whole genome shotgun sequence of Actinoplanes consettensis NBRC 14913.</title>
        <authorList>
            <person name="Komaki H."/>
            <person name="Tamura T."/>
        </authorList>
    </citation>
    <scope>NUCLEOTIDE SEQUENCE</scope>
    <source>
        <strain evidence="1">NBRC 14913</strain>
    </source>
</reference>
<accession>A0A919VLH7</accession>
<comment type="caution">
    <text evidence="1">The sequence shown here is derived from an EMBL/GenBank/DDBJ whole genome shotgun (WGS) entry which is preliminary data.</text>
</comment>
<keyword evidence="2" id="KW-1185">Reference proteome</keyword>
<name>A0A919VLH7_9ACTN</name>
<evidence type="ECO:0000313" key="2">
    <source>
        <dbReference type="Proteomes" id="UP000680865"/>
    </source>
</evidence>